<dbReference type="Proteomes" id="UP001159363">
    <property type="component" value="Chromosome 4"/>
</dbReference>
<protein>
    <submittedName>
        <fullName evidence="2">Uncharacterized protein</fullName>
    </submittedName>
</protein>
<dbReference type="EMBL" id="JARBHB010000005">
    <property type="protein sequence ID" value="KAJ8883252.1"/>
    <property type="molecule type" value="Genomic_DNA"/>
</dbReference>
<organism evidence="2 3">
    <name type="scientific">Dryococelus australis</name>
    <dbReference type="NCBI Taxonomy" id="614101"/>
    <lineage>
        <taxon>Eukaryota</taxon>
        <taxon>Metazoa</taxon>
        <taxon>Ecdysozoa</taxon>
        <taxon>Arthropoda</taxon>
        <taxon>Hexapoda</taxon>
        <taxon>Insecta</taxon>
        <taxon>Pterygota</taxon>
        <taxon>Neoptera</taxon>
        <taxon>Polyneoptera</taxon>
        <taxon>Phasmatodea</taxon>
        <taxon>Verophasmatodea</taxon>
        <taxon>Anareolatae</taxon>
        <taxon>Phasmatidae</taxon>
        <taxon>Eurycanthinae</taxon>
        <taxon>Dryococelus</taxon>
    </lineage>
</organism>
<evidence type="ECO:0000313" key="3">
    <source>
        <dbReference type="Proteomes" id="UP001159363"/>
    </source>
</evidence>
<feature type="region of interest" description="Disordered" evidence="1">
    <location>
        <begin position="296"/>
        <end position="319"/>
    </location>
</feature>
<accession>A0ABQ9HG87</accession>
<reference evidence="2 3" key="1">
    <citation type="submission" date="2023-02" db="EMBL/GenBank/DDBJ databases">
        <title>LHISI_Scaffold_Assembly.</title>
        <authorList>
            <person name="Stuart O.P."/>
            <person name="Cleave R."/>
            <person name="Magrath M.J.L."/>
            <person name="Mikheyev A.S."/>
        </authorList>
    </citation>
    <scope>NUCLEOTIDE SEQUENCE [LARGE SCALE GENOMIC DNA]</scope>
    <source>
        <strain evidence="2">Daus_M_001</strain>
        <tissue evidence="2">Leg muscle</tissue>
    </source>
</reference>
<gene>
    <name evidence="2" type="ORF">PR048_015094</name>
</gene>
<proteinExistence type="predicted"/>
<evidence type="ECO:0000313" key="2">
    <source>
        <dbReference type="EMBL" id="KAJ8883252.1"/>
    </source>
</evidence>
<feature type="non-terminal residue" evidence="2">
    <location>
        <position position="484"/>
    </location>
</feature>
<evidence type="ECO:0000256" key="1">
    <source>
        <dbReference type="SAM" id="MobiDB-lite"/>
    </source>
</evidence>
<comment type="caution">
    <text evidence="2">The sequence shown here is derived from an EMBL/GenBank/DDBJ whole genome shotgun (WGS) entry which is preliminary data.</text>
</comment>
<keyword evidence="3" id="KW-1185">Reference proteome</keyword>
<sequence>MWIFEVVHPGGAPVDIFSITLPPLNHSIGLVSLRGNYFWSCSGWNADRDGGLIPDHSVPVKDLLQSKVRIQYVRTASLKISVSEMGKRKLLQSEVRMEQCRNQDRWKTADPQEEPRTSGVVWHDYHLPKFGSGPAGSARLLPGRSRFNPRPDRARRCRCSTDFLGDLPFRPHFQFQPCSIITSITIIGSQDLDVKSHPHLFTLPYAKGWSPDMIDCKSFYTIKNIRLGQYQFGSPVVDDRPIMNTAKYRTVSGVVRTNRTMVSFNTDTSRTGVLAVVDIEPTMVIEVSMEWRWNEGVGKTGDSRKKNPPTNGIGRHDSHLRKFGDLAGDRSAIMAPLAIRISALNTSLLRAAQISSLTSLDQQIPCLLRKCPLSCRLKVSDTCFGALEQEGRLSLSRVGPCSTPCDSIVRCSGGFCVGLLILVGIVHDDAAGRRVFSGISRFPRLFIPVLLHTHLTSPTSTLNSSMSGAAQNSLLTHYNYMIFS</sequence>
<name>A0ABQ9HG87_9NEOP</name>